<sequence>MKDYYFPILMIDNKGRLRLNDTFLDLDFISIVVGLWDETLFQTKVLMK</sequence>
<organism evidence="1">
    <name type="scientific">marine sediment metagenome</name>
    <dbReference type="NCBI Taxonomy" id="412755"/>
    <lineage>
        <taxon>unclassified sequences</taxon>
        <taxon>metagenomes</taxon>
        <taxon>ecological metagenomes</taxon>
    </lineage>
</organism>
<dbReference type="AlphaFoldDB" id="A0A0F9EWL5"/>
<comment type="caution">
    <text evidence="1">The sequence shown here is derived from an EMBL/GenBank/DDBJ whole genome shotgun (WGS) entry which is preliminary data.</text>
</comment>
<gene>
    <name evidence="1" type="ORF">LCGC14_2316240</name>
</gene>
<evidence type="ECO:0000313" key="1">
    <source>
        <dbReference type="EMBL" id="KKL49365.1"/>
    </source>
</evidence>
<proteinExistence type="predicted"/>
<dbReference type="EMBL" id="LAZR01032981">
    <property type="protein sequence ID" value="KKL49365.1"/>
    <property type="molecule type" value="Genomic_DNA"/>
</dbReference>
<name>A0A0F9EWL5_9ZZZZ</name>
<protein>
    <submittedName>
        <fullName evidence="1">Uncharacterized protein</fullName>
    </submittedName>
</protein>
<reference evidence="1" key="1">
    <citation type="journal article" date="2015" name="Nature">
        <title>Complex archaea that bridge the gap between prokaryotes and eukaryotes.</title>
        <authorList>
            <person name="Spang A."/>
            <person name="Saw J.H."/>
            <person name="Jorgensen S.L."/>
            <person name="Zaremba-Niedzwiedzka K."/>
            <person name="Martijn J."/>
            <person name="Lind A.E."/>
            <person name="van Eijk R."/>
            <person name="Schleper C."/>
            <person name="Guy L."/>
            <person name="Ettema T.J."/>
        </authorList>
    </citation>
    <scope>NUCLEOTIDE SEQUENCE</scope>
</reference>
<accession>A0A0F9EWL5</accession>